<sequence length="157" mass="18277">MTEAETKLEAGSILLKALLEPAWPELQIKRGARLSRETLDALHAHRHIAEVQGFLERLEVSGYRINSRLWHYFRYKYLFGDSLLSPAELDSRFERVLRDGAAEIHRRGGQRYVVISHMEKRLAIVDATGLRISVYHYTEQDLTLYGEPSWQLRELIT</sequence>
<proteinExistence type="predicted"/>
<dbReference type="Proteomes" id="UP000192923">
    <property type="component" value="Unassembled WGS sequence"/>
</dbReference>
<keyword evidence="2" id="KW-1185">Reference proteome</keyword>
<dbReference type="EMBL" id="FXAM01000001">
    <property type="protein sequence ID" value="SMF96377.1"/>
    <property type="molecule type" value="Genomic_DNA"/>
</dbReference>
<dbReference type="AlphaFoldDB" id="A0A1Y6D148"/>
<evidence type="ECO:0000313" key="1">
    <source>
        <dbReference type="EMBL" id="SMF96377.1"/>
    </source>
</evidence>
<reference evidence="1 2" key="1">
    <citation type="submission" date="2016-12" db="EMBL/GenBank/DDBJ databases">
        <authorList>
            <person name="Song W.-J."/>
            <person name="Kurnit D.M."/>
        </authorList>
    </citation>
    <scope>NUCLEOTIDE SEQUENCE [LARGE SCALE GENOMIC DNA]</scope>
    <source>
        <strain evidence="1 2">175</strain>
    </source>
</reference>
<evidence type="ECO:0000313" key="2">
    <source>
        <dbReference type="Proteomes" id="UP000192923"/>
    </source>
</evidence>
<name>A0A1Y6D148_9GAMM</name>
<dbReference type="STRING" id="1760988.SAMN02949497_3773"/>
<protein>
    <submittedName>
        <fullName evidence="1">Uncharacterized protein</fullName>
    </submittedName>
</protein>
<gene>
    <name evidence="1" type="ORF">SAMN02949497_3773</name>
</gene>
<organism evidence="1 2">
    <name type="scientific">Methylomagnum ishizawai</name>
    <dbReference type="NCBI Taxonomy" id="1760988"/>
    <lineage>
        <taxon>Bacteria</taxon>
        <taxon>Pseudomonadati</taxon>
        <taxon>Pseudomonadota</taxon>
        <taxon>Gammaproteobacteria</taxon>
        <taxon>Methylococcales</taxon>
        <taxon>Methylococcaceae</taxon>
        <taxon>Methylomagnum</taxon>
    </lineage>
</organism>
<dbReference type="RefSeq" id="WP_085215272.1">
    <property type="nucleotide sequence ID" value="NZ_FXAM01000001.1"/>
</dbReference>
<accession>A0A1Y6D148</accession>